<keyword evidence="2" id="KW-0732">Signal</keyword>
<evidence type="ECO:0000256" key="1">
    <source>
        <dbReference type="SAM" id="MobiDB-lite"/>
    </source>
</evidence>
<evidence type="ECO:0000313" key="6">
    <source>
        <dbReference type="EMBL" id="ADY59268.1"/>
    </source>
</evidence>
<dbReference type="InterPro" id="IPR022655">
    <property type="entry name" value="DUF1553"/>
</dbReference>
<evidence type="ECO:0000259" key="5">
    <source>
        <dbReference type="Pfam" id="PF07635"/>
    </source>
</evidence>
<feature type="signal peptide" evidence="2">
    <location>
        <begin position="1"/>
        <end position="20"/>
    </location>
</feature>
<dbReference type="SUPFAM" id="SSF46626">
    <property type="entry name" value="Cytochrome c"/>
    <property type="match status" value="1"/>
</dbReference>
<dbReference type="Pfam" id="PF07635">
    <property type="entry name" value="PSCyt1"/>
    <property type="match status" value="1"/>
</dbReference>
<dbReference type="Pfam" id="PF07583">
    <property type="entry name" value="PSCyt2"/>
    <property type="match status" value="1"/>
</dbReference>
<feature type="compositionally biased region" description="Basic and acidic residues" evidence="1">
    <location>
        <begin position="514"/>
        <end position="523"/>
    </location>
</feature>
<dbReference type="PANTHER" id="PTHR35889:SF3">
    <property type="entry name" value="F-BOX DOMAIN-CONTAINING PROTEIN"/>
    <property type="match status" value="1"/>
</dbReference>
<dbReference type="GO" id="GO:0020037">
    <property type="term" value="F:heme binding"/>
    <property type="evidence" value="ECO:0007669"/>
    <property type="project" value="InterPro"/>
</dbReference>
<gene>
    <name evidence="6" type="ordered locus">Plabr_1657</name>
</gene>
<accession>F0ST57</accession>
<reference evidence="7" key="1">
    <citation type="submission" date="2011-02" db="EMBL/GenBank/DDBJ databases">
        <title>The complete genome of Planctomyces brasiliensis DSM 5305.</title>
        <authorList>
            <person name="Lucas S."/>
            <person name="Copeland A."/>
            <person name="Lapidus A."/>
            <person name="Bruce D."/>
            <person name="Goodwin L."/>
            <person name="Pitluck S."/>
            <person name="Kyrpides N."/>
            <person name="Mavromatis K."/>
            <person name="Pagani I."/>
            <person name="Ivanova N."/>
            <person name="Ovchinnikova G."/>
            <person name="Lu M."/>
            <person name="Detter J.C."/>
            <person name="Han C."/>
            <person name="Land M."/>
            <person name="Hauser L."/>
            <person name="Markowitz V."/>
            <person name="Cheng J.-F."/>
            <person name="Hugenholtz P."/>
            <person name="Woyke T."/>
            <person name="Wu D."/>
            <person name="Tindall B."/>
            <person name="Pomrenke H.G."/>
            <person name="Brambilla E."/>
            <person name="Klenk H.-P."/>
            <person name="Eisen J.A."/>
        </authorList>
    </citation>
    <scope>NUCLEOTIDE SEQUENCE [LARGE SCALE GENOMIC DNA]</scope>
    <source>
        <strain evidence="7">ATCC 49424 / DSM 5305 / JCM 21570 / NBRC 103401 / IFAM 1448</strain>
    </source>
</reference>
<dbReference type="EMBL" id="CP002546">
    <property type="protein sequence ID" value="ADY59268.1"/>
    <property type="molecule type" value="Genomic_DNA"/>
</dbReference>
<dbReference type="PANTHER" id="PTHR35889">
    <property type="entry name" value="CYCLOINULO-OLIGOSACCHARIDE FRUCTANOTRANSFERASE-RELATED"/>
    <property type="match status" value="1"/>
</dbReference>
<dbReference type="OrthoDB" id="127107at2"/>
<dbReference type="RefSeq" id="WP_013627995.1">
    <property type="nucleotide sequence ID" value="NC_015174.1"/>
</dbReference>
<evidence type="ECO:0000259" key="4">
    <source>
        <dbReference type="Pfam" id="PF07587"/>
    </source>
</evidence>
<organism evidence="6 7">
    <name type="scientific">Rubinisphaera brasiliensis (strain ATCC 49424 / DSM 5305 / JCM 21570 / IAM 15109 / NBRC 103401 / IFAM 1448)</name>
    <name type="common">Planctomyces brasiliensis</name>
    <dbReference type="NCBI Taxonomy" id="756272"/>
    <lineage>
        <taxon>Bacteria</taxon>
        <taxon>Pseudomonadati</taxon>
        <taxon>Planctomycetota</taxon>
        <taxon>Planctomycetia</taxon>
        <taxon>Planctomycetales</taxon>
        <taxon>Planctomycetaceae</taxon>
        <taxon>Rubinisphaera</taxon>
    </lineage>
</organism>
<dbReference type="InterPro" id="IPR011429">
    <property type="entry name" value="Cyt_c_Planctomycete-type"/>
</dbReference>
<evidence type="ECO:0008006" key="8">
    <source>
        <dbReference type="Google" id="ProtNLM"/>
    </source>
</evidence>
<keyword evidence="7" id="KW-1185">Reference proteome</keyword>
<dbReference type="InterPro" id="IPR011444">
    <property type="entry name" value="DUF1549"/>
</dbReference>
<dbReference type="Gene3D" id="1.10.760.10">
    <property type="entry name" value="Cytochrome c-like domain"/>
    <property type="match status" value="1"/>
</dbReference>
<dbReference type="HOGENOM" id="CLU_005632_1_0_0"/>
<evidence type="ECO:0000256" key="2">
    <source>
        <dbReference type="SAM" id="SignalP"/>
    </source>
</evidence>
<evidence type="ECO:0000313" key="7">
    <source>
        <dbReference type="Proteomes" id="UP000006860"/>
    </source>
</evidence>
<feature type="chain" id="PRO_5003260888" description="Cytochrome c domain-containing protein" evidence="2">
    <location>
        <begin position="21"/>
        <end position="1019"/>
    </location>
</feature>
<sequence>MSRVCLSFLCLLLFAGLAQAEPVDFQRDIRPILSDKCFACHGPDEEHRGGELRLDTQDGAWEWAIVPGKPDESEVIARIESDIPEVQMPPASADKHLTDEERQLFRDWIKQGAEYEVHWAFQPPTRPEVPQNLDASWIKNPIDAFVLQRLQREGLSPSTPADRVTWLRRVSLDLIGLPPTIAEVDAYLADDSAEADAKQIERLLASPHFGERWGRIWLDAARYADSDGYEKDKPREMWFYRDWVVNAFNADMPYDEFIIQQIAGDLLPEPSQREMVATGFLRNSMINEEGGADPEQFRMEAMFDRMDAVGKAVLGLTTQCAQCHTHKYDPLTQHDYYRMFAFLNNTHDAVIPVYTESEEEQRRQILAEIHAIEAALKQQHPDWQQEMAAWEAGIREDVQNWEVLEPLETPFEGQKFRVLPDHSIVSEGFAPKGSSPEFLTKSNQQQITGMRLELLTHPQLPRRGPGRSIRGTAAVTEFKVYVAPADQPDKKTEVKIVSATADVNPTHAPQPEYLHNRNGKDDRVTGPIEYAIDGDNKTAWTTDSDPGRRNQARKAVFVFEQPVGFEQGTLIFVKPVMNHGGWNSDDNHNCLMGRYRFSVTTDAAPTADPLPRHVRDLLDVPAQKRTSEQQAAVFLAWRKTKPDWAEQNEKIEQLWQRYPEGTTQLVLEKRNEPRVTAVLNRGDFLSPTDHVEPGVPEFLHKLPEGDPTSRLTFARWLVDEQSPTTARAIVNRIWQAYFGIGIVETSGDLGSQSTPPSHPELLDWLAVELMDNNWSLKHIHRLITNSATYRQSSHVTPELQERDPYNRLLARGPRFRVHAEVVRDSTLAASGLLNRTVGGRPVYPPAPDFLFQPPASYGPKTWNEEADGNRYRRSIYTFRFRSVPYPMLETFDAVPGNVSCVRRNRSNTPLQALTMLNEPLSMECARALAELTLQQQADSDAERLTFAVRRCLSRQPAAGELATLEQLLDKQRQRIQSGELQATEILGEQNSESLDDAEQAAWTLVARVLLSLDESMTKE</sequence>
<evidence type="ECO:0000259" key="3">
    <source>
        <dbReference type="Pfam" id="PF07583"/>
    </source>
</evidence>
<dbReference type="STRING" id="756272.Plabr_1657"/>
<feature type="domain" description="DUF1549" evidence="3">
    <location>
        <begin position="141"/>
        <end position="347"/>
    </location>
</feature>
<dbReference type="InterPro" id="IPR036909">
    <property type="entry name" value="Cyt_c-like_dom_sf"/>
</dbReference>
<name>F0ST57_RUBBR</name>
<feature type="region of interest" description="Disordered" evidence="1">
    <location>
        <begin position="504"/>
        <end position="523"/>
    </location>
</feature>
<protein>
    <recommendedName>
        <fullName evidence="8">Cytochrome c domain-containing protein</fullName>
    </recommendedName>
</protein>
<dbReference type="Proteomes" id="UP000006860">
    <property type="component" value="Chromosome"/>
</dbReference>
<dbReference type="KEGG" id="pbs:Plabr_1657"/>
<feature type="domain" description="DUF1553" evidence="4">
    <location>
        <begin position="710"/>
        <end position="967"/>
    </location>
</feature>
<dbReference type="AlphaFoldDB" id="F0ST57"/>
<dbReference type="eggNOG" id="COG2010">
    <property type="taxonomic scope" value="Bacteria"/>
</dbReference>
<dbReference type="GO" id="GO:0009055">
    <property type="term" value="F:electron transfer activity"/>
    <property type="evidence" value="ECO:0007669"/>
    <property type="project" value="InterPro"/>
</dbReference>
<feature type="domain" description="Cytochrome C Planctomycete-type" evidence="5">
    <location>
        <begin position="37"/>
        <end position="91"/>
    </location>
</feature>
<proteinExistence type="predicted"/>
<dbReference type="Pfam" id="PF07587">
    <property type="entry name" value="PSD1"/>
    <property type="match status" value="1"/>
</dbReference>